<proteinExistence type="predicted"/>
<evidence type="ECO:0000313" key="2">
    <source>
        <dbReference type="Proteomes" id="UP000216189"/>
    </source>
</evidence>
<gene>
    <name evidence="1" type="ORF">CIK91_09320</name>
</gene>
<organism evidence="1 2">
    <name type="scientific">Segatella bryantii</name>
    <name type="common">Prevotella bryantii</name>
    <dbReference type="NCBI Taxonomy" id="77095"/>
    <lineage>
        <taxon>Bacteria</taxon>
        <taxon>Pseudomonadati</taxon>
        <taxon>Bacteroidota</taxon>
        <taxon>Bacteroidia</taxon>
        <taxon>Bacteroidales</taxon>
        <taxon>Prevotellaceae</taxon>
        <taxon>Segatella</taxon>
    </lineage>
</organism>
<evidence type="ECO:0000313" key="1">
    <source>
        <dbReference type="EMBL" id="OYP54280.1"/>
    </source>
</evidence>
<dbReference type="Proteomes" id="UP000216189">
    <property type="component" value="Unassembled WGS sequence"/>
</dbReference>
<keyword evidence="2" id="KW-1185">Reference proteome</keyword>
<dbReference type="PANTHER" id="PTHR37291">
    <property type="entry name" value="5-METHYLCYTOSINE-SPECIFIC RESTRICTION ENZYME B"/>
    <property type="match status" value="1"/>
</dbReference>
<dbReference type="RefSeq" id="WP_094448718.1">
    <property type="nucleotide sequence ID" value="NZ_CP091802.1"/>
</dbReference>
<comment type="caution">
    <text evidence="1">The sequence shown here is derived from an EMBL/GenBank/DDBJ whole genome shotgun (WGS) entry which is preliminary data.</text>
</comment>
<dbReference type="PANTHER" id="PTHR37291:SF1">
    <property type="entry name" value="TYPE IV METHYL-DIRECTED RESTRICTION ENZYME ECOKMCRB SUBUNIT"/>
    <property type="match status" value="1"/>
</dbReference>
<dbReference type="SUPFAM" id="SSF52540">
    <property type="entry name" value="P-loop containing nucleoside triphosphate hydrolases"/>
    <property type="match status" value="1"/>
</dbReference>
<dbReference type="InterPro" id="IPR052934">
    <property type="entry name" value="Methyl-DNA_Rec/Restrict_Enz"/>
</dbReference>
<protein>
    <submittedName>
        <fullName evidence="1">Uncharacterized protein</fullName>
    </submittedName>
</protein>
<accession>A0ABX4EJA5</accession>
<sequence>MRQPVEYKSREPLNSLTGIKSSLSELRSVVALTYLLYLSNNKKETISYSVDNGRNGICLKDEYLDYIKKYLSDKNVDSVISKNPLLTSQIESIYVGVTLMFGLGRVSFENSAMPMTKERTGGRRYPKTIDFASNIINLDLILEGLDNSTRVAFLKSWLNNNPFETNIELRVATFLNICIENNLFKLKNDGIDLFFQSEGIYLGLQKDDTVTLKSDEKVGPTRILNSMLNENLIPWLKVKSSEVSYNSECQFNYDAYSKIVSTSLDIKDIKVDKQTETIAESAESAYRETLKTNGDVDFITSLKTKPFLLLAGISGTGKSQKVQELAFMTCPKGELRENGSTTPGNYCLIEVKPNWHDSTELLGYYSALSGKYELTDFIRFTYKAICNPKVPFFLCLDEMNLAPVEQYFAEFLSVLETRKKTEEGILTQPLLSKDKFSNCELVKTVPVKREGYVVDGEEYEETSLYSEIDEEIIRYLKTNGLRLPDNLFVIGTVNMDDTTHQFSRKVIDRAFTIEMNGGKMEDMFSSESRLSLEYREKPVDLREFKSEFVRAYEVLEDSRYNRYHDIITERIPKMLGNSDGSADKNSINGILNETPFRVSYRVQNELILYLSVLISKAGFPDEIENLIGEATLAILLEKILPRVQGEQKQLETQEGKSNILKDLKEYVAKTFTPQVNEDGETTLPLYDKVMKKLSEMDNKLTGYYTNFF</sequence>
<dbReference type="EMBL" id="NPJF01000048">
    <property type="protein sequence ID" value="OYP54280.1"/>
    <property type="molecule type" value="Genomic_DNA"/>
</dbReference>
<name>A0ABX4EJA5_SEGBR</name>
<dbReference type="Gene3D" id="3.40.50.300">
    <property type="entry name" value="P-loop containing nucleotide triphosphate hydrolases"/>
    <property type="match status" value="1"/>
</dbReference>
<reference evidence="1 2" key="1">
    <citation type="submission" date="2017-08" db="EMBL/GenBank/DDBJ databases">
        <title>Comparative genomics of non-oral Prevotella species.</title>
        <authorList>
            <person name="Accetto T."/>
            <person name="Nograsek B."/>
            <person name="Avgustin G."/>
        </authorList>
    </citation>
    <scope>NUCLEOTIDE SEQUENCE [LARGE SCALE GENOMIC DNA]</scope>
    <source>
        <strain evidence="1 2">TC1-1</strain>
    </source>
</reference>
<dbReference type="InterPro" id="IPR027417">
    <property type="entry name" value="P-loop_NTPase"/>
</dbReference>